<dbReference type="InterPro" id="IPR013022">
    <property type="entry name" value="Xyl_isomerase-like_TIM-brl"/>
</dbReference>
<reference evidence="2 3" key="1">
    <citation type="submission" date="2017-02" db="EMBL/GenBank/DDBJ databases">
        <authorList>
            <person name="Peterson S.W."/>
        </authorList>
    </citation>
    <scope>NUCLEOTIDE SEQUENCE [LARGE SCALE GENOMIC DNA]</scope>
    <source>
        <strain evidence="2 3">ATCC 27749</strain>
    </source>
</reference>
<evidence type="ECO:0000313" key="2">
    <source>
        <dbReference type="EMBL" id="SKA98682.1"/>
    </source>
</evidence>
<dbReference type="EMBL" id="FUYF01000062">
    <property type="protein sequence ID" value="SKA98682.1"/>
    <property type="molecule type" value="Genomic_DNA"/>
</dbReference>
<gene>
    <name evidence="2" type="ORF">SAMN02745178_02884</name>
</gene>
<dbReference type="Proteomes" id="UP000190286">
    <property type="component" value="Unassembled WGS sequence"/>
</dbReference>
<keyword evidence="2" id="KW-0413">Isomerase</keyword>
<dbReference type="PANTHER" id="PTHR12110">
    <property type="entry name" value="HYDROXYPYRUVATE ISOMERASE"/>
    <property type="match status" value="1"/>
</dbReference>
<dbReference type="RefSeq" id="WP_078785653.1">
    <property type="nucleotide sequence ID" value="NZ_DBEWUX010000004.1"/>
</dbReference>
<proteinExistence type="predicted"/>
<protein>
    <submittedName>
        <fullName evidence="2">Sugar phosphate isomerase/epimerase</fullName>
    </submittedName>
</protein>
<dbReference type="AlphaFoldDB" id="A0A1T4YA43"/>
<dbReference type="PANTHER" id="PTHR12110:SF53">
    <property type="entry name" value="BLR5974 PROTEIN"/>
    <property type="match status" value="1"/>
</dbReference>
<dbReference type="Pfam" id="PF01261">
    <property type="entry name" value="AP_endonuc_2"/>
    <property type="match status" value="1"/>
</dbReference>
<dbReference type="InterPro" id="IPR036237">
    <property type="entry name" value="Xyl_isomerase-like_sf"/>
</dbReference>
<accession>A0A1T4YA43</accession>
<dbReference type="OrthoDB" id="2063291at2"/>
<keyword evidence="3" id="KW-1185">Reference proteome</keyword>
<dbReference type="GO" id="GO:0016853">
    <property type="term" value="F:isomerase activity"/>
    <property type="evidence" value="ECO:0007669"/>
    <property type="project" value="UniProtKB-KW"/>
</dbReference>
<dbReference type="SUPFAM" id="SSF51658">
    <property type="entry name" value="Xylose isomerase-like"/>
    <property type="match status" value="1"/>
</dbReference>
<dbReference type="InterPro" id="IPR050312">
    <property type="entry name" value="IolE/XylAMocC-like"/>
</dbReference>
<dbReference type="STRING" id="745368.SAMN02745178_02884"/>
<dbReference type="Gene3D" id="3.20.20.150">
    <property type="entry name" value="Divalent-metal-dependent TIM barrel enzymes"/>
    <property type="match status" value="1"/>
</dbReference>
<organism evidence="2 3">
    <name type="scientific">Gemmiger formicilis</name>
    <dbReference type="NCBI Taxonomy" id="745368"/>
    <lineage>
        <taxon>Bacteria</taxon>
        <taxon>Bacillati</taxon>
        <taxon>Bacillota</taxon>
        <taxon>Clostridia</taxon>
        <taxon>Eubacteriales</taxon>
        <taxon>Gemmiger</taxon>
    </lineage>
</organism>
<sequence length="278" mass="30311">MTRIGCRAHDYGKLPATALAATLRAKGYNAAQLAMPRAIAGIEDFSHITDKQLAEIRTAFAAQDVEISVLSCYQDLSAPDADTRRTAVDTVKRTLGCAKLLGAKMVGSETAWGACTDEEKAVRRPLMLDSIARITEEAARLNVVFAVESVDVHPLCTPELLRTVLDTAADIQHCKVIFDPVNLFCAKDGQDKAYQTAHWSRWLEVIGSQLGAVHVKDCRIEADGSKTLLPLGEGDMDYSAIRAFLANRAPAAPLLRDEVILPADTADVRYLRRMTDTV</sequence>
<feature type="domain" description="Xylose isomerase-like TIM barrel" evidence="1">
    <location>
        <begin position="24"/>
        <end position="247"/>
    </location>
</feature>
<name>A0A1T4YA43_9FIRM</name>
<dbReference type="GeneID" id="93339291"/>
<evidence type="ECO:0000313" key="3">
    <source>
        <dbReference type="Proteomes" id="UP000190286"/>
    </source>
</evidence>
<evidence type="ECO:0000259" key="1">
    <source>
        <dbReference type="Pfam" id="PF01261"/>
    </source>
</evidence>